<organism evidence="1 2">
    <name type="scientific">Stieleria neptunia</name>
    <dbReference type="NCBI Taxonomy" id="2527979"/>
    <lineage>
        <taxon>Bacteria</taxon>
        <taxon>Pseudomonadati</taxon>
        <taxon>Planctomycetota</taxon>
        <taxon>Planctomycetia</taxon>
        <taxon>Pirellulales</taxon>
        <taxon>Pirellulaceae</taxon>
        <taxon>Stieleria</taxon>
    </lineage>
</organism>
<dbReference type="SUPFAM" id="SSF52172">
    <property type="entry name" value="CheY-like"/>
    <property type="match status" value="1"/>
</dbReference>
<gene>
    <name evidence="1" type="ORF">Enr13x_25520</name>
</gene>
<dbReference type="OrthoDB" id="279132at2"/>
<dbReference type="EMBL" id="CP037423">
    <property type="protein sequence ID" value="QDV42702.1"/>
    <property type="molecule type" value="Genomic_DNA"/>
</dbReference>
<accession>A0A518HPC9</accession>
<name>A0A518HPC9_9BACT</name>
<dbReference type="AlphaFoldDB" id="A0A518HPC9"/>
<evidence type="ECO:0000313" key="2">
    <source>
        <dbReference type="Proteomes" id="UP000319004"/>
    </source>
</evidence>
<dbReference type="KEGG" id="snep:Enr13x_25520"/>
<dbReference type="Gene3D" id="3.40.50.2300">
    <property type="match status" value="1"/>
</dbReference>
<protein>
    <submittedName>
        <fullName evidence="1">Response regulator receiver domain protein</fullName>
    </submittedName>
</protein>
<dbReference type="InterPro" id="IPR011006">
    <property type="entry name" value="CheY-like_superfamily"/>
</dbReference>
<sequence length="125" mass="13828">MTKTVVDCGNCGPDFHSIRQFVTSNFDAVVVQSHNAEETLTLLRQRDVALVTVNRKLDRDYSDGMDVVKTIKAEGDVAEVPVMLVTNYEEHQQAAMEAGCVRGFGKLALRDPKTVELLQPYLGSN</sequence>
<dbReference type="RefSeq" id="WP_145386320.1">
    <property type="nucleotide sequence ID" value="NZ_CP037423.1"/>
</dbReference>
<keyword evidence="2" id="KW-1185">Reference proteome</keyword>
<proteinExistence type="predicted"/>
<reference evidence="1 2" key="1">
    <citation type="submission" date="2019-03" db="EMBL/GenBank/DDBJ databases">
        <title>Deep-cultivation of Planctomycetes and their phenomic and genomic characterization uncovers novel biology.</title>
        <authorList>
            <person name="Wiegand S."/>
            <person name="Jogler M."/>
            <person name="Boedeker C."/>
            <person name="Pinto D."/>
            <person name="Vollmers J."/>
            <person name="Rivas-Marin E."/>
            <person name="Kohn T."/>
            <person name="Peeters S.H."/>
            <person name="Heuer A."/>
            <person name="Rast P."/>
            <person name="Oberbeckmann S."/>
            <person name="Bunk B."/>
            <person name="Jeske O."/>
            <person name="Meyerdierks A."/>
            <person name="Storesund J.E."/>
            <person name="Kallscheuer N."/>
            <person name="Luecker S."/>
            <person name="Lage O.M."/>
            <person name="Pohl T."/>
            <person name="Merkel B.J."/>
            <person name="Hornburger P."/>
            <person name="Mueller R.-W."/>
            <person name="Bruemmer F."/>
            <person name="Labrenz M."/>
            <person name="Spormann A.M."/>
            <person name="Op den Camp H."/>
            <person name="Overmann J."/>
            <person name="Amann R."/>
            <person name="Jetten M.S.M."/>
            <person name="Mascher T."/>
            <person name="Medema M.H."/>
            <person name="Devos D.P."/>
            <person name="Kaster A.-K."/>
            <person name="Ovreas L."/>
            <person name="Rohde M."/>
            <person name="Galperin M.Y."/>
            <person name="Jogler C."/>
        </authorList>
    </citation>
    <scope>NUCLEOTIDE SEQUENCE [LARGE SCALE GENOMIC DNA]</scope>
    <source>
        <strain evidence="1 2">Enr13</strain>
    </source>
</reference>
<dbReference type="Proteomes" id="UP000319004">
    <property type="component" value="Chromosome"/>
</dbReference>
<evidence type="ECO:0000313" key="1">
    <source>
        <dbReference type="EMBL" id="QDV42702.1"/>
    </source>
</evidence>